<dbReference type="PANTHER" id="PTHR12128">
    <property type="entry name" value="DIHYDRODIPICOLINATE SYNTHASE"/>
    <property type="match status" value="1"/>
</dbReference>
<name>A0A5C4NEB4_9RHOB</name>
<dbReference type="EMBL" id="VDFV01000025">
    <property type="protein sequence ID" value="TNC68264.1"/>
    <property type="molecule type" value="Genomic_DNA"/>
</dbReference>
<feature type="binding site" evidence="4">
    <location>
        <position position="48"/>
    </location>
    <ligand>
        <name>pyruvate</name>
        <dbReference type="ChEBI" id="CHEBI:15361"/>
    </ligand>
</feature>
<dbReference type="Proteomes" id="UP000305709">
    <property type="component" value="Unassembled WGS sequence"/>
</dbReference>
<dbReference type="OrthoDB" id="9782828at2"/>
<dbReference type="RefSeq" id="WP_139082487.1">
    <property type="nucleotide sequence ID" value="NZ_VDFV01000025.1"/>
</dbReference>
<dbReference type="AlphaFoldDB" id="A0A5C4NEB4"/>
<feature type="binding site" evidence="4">
    <location>
        <position position="211"/>
    </location>
    <ligand>
        <name>pyruvate</name>
        <dbReference type="ChEBI" id="CHEBI:15361"/>
    </ligand>
</feature>
<evidence type="ECO:0000256" key="4">
    <source>
        <dbReference type="PIRSR" id="PIRSR001365-2"/>
    </source>
</evidence>
<sequence length="302" mass="32526">MSFAIQGVYCAAATPLKDDGTPDLRLFGAHARALLDEGCHGVALLGSTGEAASFGLCERMDLLEAALRAGVPADALLPGTSVPSVTDTVALTRHAVQAGVKGVVMLPPFYYKAFSDEGLFRFYARVIEGVADDRLRILLYHIPMLTGVPISHSLIAMLREAFPDTVVGIKDSDGKIENMQAMSARFPGFGVLAGADPLLLPVLQAGGAGCITASSNVVARELRTVYDHWNDPARADEVRAAQDTIVAWRNLTNAYVQLPTVKTMLARRRGDLGWLNIHPPFTPLSEPECEKVWAEMARLESI</sequence>
<evidence type="ECO:0000313" key="6">
    <source>
        <dbReference type="Proteomes" id="UP000305709"/>
    </source>
</evidence>
<feature type="active site" description="Proton donor/acceptor" evidence="3">
    <location>
        <position position="140"/>
    </location>
</feature>
<dbReference type="InterPro" id="IPR002220">
    <property type="entry name" value="DapA-like"/>
</dbReference>
<gene>
    <name evidence="5" type="ORF">FHG71_14870</name>
</gene>
<dbReference type="PIRSF" id="PIRSF001365">
    <property type="entry name" value="DHDPS"/>
    <property type="match status" value="1"/>
</dbReference>
<evidence type="ECO:0000313" key="5">
    <source>
        <dbReference type="EMBL" id="TNC68264.1"/>
    </source>
</evidence>
<protein>
    <submittedName>
        <fullName evidence="5">Dihydrodipicolinate synthase family protein</fullName>
    </submittedName>
</protein>
<evidence type="ECO:0000256" key="2">
    <source>
        <dbReference type="PIRNR" id="PIRNR001365"/>
    </source>
</evidence>
<dbReference type="Gene3D" id="3.20.20.70">
    <property type="entry name" value="Aldolase class I"/>
    <property type="match status" value="1"/>
</dbReference>
<dbReference type="InterPro" id="IPR013785">
    <property type="entry name" value="Aldolase_TIM"/>
</dbReference>
<comment type="similarity">
    <text evidence="2">Belongs to the DapA family.</text>
</comment>
<dbReference type="CDD" id="cd00408">
    <property type="entry name" value="DHDPS-like"/>
    <property type="match status" value="1"/>
</dbReference>
<reference evidence="5 6" key="1">
    <citation type="submission" date="2019-06" db="EMBL/GenBank/DDBJ databases">
        <authorList>
            <person name="Jiang L."/>
        </authorList>
    </citation>
    <scope>NUCLEOTIDE SEQUENCE [LARGE SCALE GENOMIC DNA]</scope>
    <source>
        <strain evidence="5 6">YIM 48858</strain>
    </source>
</reference>
<evidence type="ECO:0000256" key="1">
    <source>
        <dbReference type="ARBA" id="ARBA00023239"/>
    </source>
</evidence>
<organism evidence="5 6">
    <name type="scientific">Rubellimicrobium roseum</name>
    <dbReference type="NCBI Taxonomy" id="687525"/>
    <lineage>
        <taxon>Bacteria</taxon>
        <taxon>Pseudomonadati</taxon>
        <taxon>Pseudomonadota</taxon>
        <taxon>Alphaproteobacteria</taxon>
        <taxon>Rhodobacterales</taxon>
        <taxon>Roseobacteraceae</taxon>
        <taxon>Rubellimicrobium</taxon>
    </lineage>
</organism>
<feature type="active site" description="Schiff-base intermediate with substrate" evidence="3">
    <location>
        <position position="170"/>
    </location>
</feature>
<evidence type="ECO:0000256" key="3">
    <source>
        <dbReference type="PIRSR" id="PIRSR001365-1"/>
    </source>
</evidence>
<dbReference type="GO" id="GO:0008840">
    <property type="term" value="F:4-hydroxy-tetrahydrodipicolinate synthase activity"/>
    <property type="evidence" value="ECO:0007669"/>
    <property type="project" value="TreeGrafter"/>
</dbReference>
<dbReference type="PRINTS" id="PR00146">
    <property type="entry name" value="DHPICSNTHASE"/>
</dbReference>
<keyword evidence="1 2" id="KW-0456">Lyase</keyword>
<proteinExistence type="inferred from homology"/>
<dbReference type="SMART" id="SM01130">
    <property type="entry name" value="DHDPS"/>
    <property type="match status" value="1"/>
</dbReference>
<dbReference type="Pfam" id="PF00701">
    <property type="entry name" value="DHDPS"/>
    <property type="match status" value="1"/>
</dbReference>
<keyword evidence="6" id="KW-1185">Reference proteome</keyword>
<dbReference type="PANTHER" id="PTHR12128:SF67">
    <property type="entry name" value="BLR3884 PROTEIN"/>
    <property type="match status" value="1"/>
</dbReference>
<dbReference type="SUPFAM" id="SSF51569">
    <property type="entry name" value="Aldolase"/>
    <property type="match status" value="1"/>
</dbReference>
<accession>A0A5C4NEB4</accession>
<comment type="caution">
    <text evidence="5">The sequence shown here is derived from an EMBL/GenBank/DDBJ whole genome shotgun (WGS) entry which is preliminary data.</text>
</comment>